<organism evidence="1 2">
    <name type="scientific">Ectopseudomonas mendocina S5.2</name>
    <dbReference type="NCBI Taxonomy" id="1225174"/>
    <lineage>
        <taxon>Bacteria</taxon>
        <taxon>Pseudomonadati</taxon>
        <taxon>Pseudomonadota</taxon>
        <taxon>Gammaproteobacteria</taxon>
        <taxon>Pseudomonadales</taxon>
        <taxon>Pseudomonadaceae</taxon>
        <taxon>Ectopseudomonas</taxon>
    </lineage>
</organism>
<reference evidence="1 2" key="1">
    <citation type="submission" date="2015-11" db="EMBL/GenBank/DDBJ databases">
        <authorList>
            <person name="Chong T.M."/>
            <person name="Chan K.G."/>
            <person name="Dessaux Y."/>
        </authorList>
    </citation>
    <scope>NUCLEOTIDE SEQUENCE [LARGE SCALE GENOMIC DNA]</scope>
    <source>
        <strain evidence="1 2">S5.2</strain>
        <plasmid evidence="2">Plasmid</plasmid>
    </source>
</reference>
<keyword evidence="2" id="KW-1185">Reference proteome</keyword>
<dbReference type="GeneID" id="57608998"/>
<accession>A0ABM5W3G8</accession>
<evidence type="ECO:0000313" key="2">
    <source>
        <dbReference type="Proteomes" id="UP000028530"/>
    </source>
</evidence>
<evidence type="ECO:0000313" key="1">
    <source>
        <dbReference type="EMBL" id="ALN21786.1"/>
    </source>
</evidence>
<keyword evidence="1" id="KW-0614">Plasmid</keyword>
<dbReference type="EMBL" id="CP013125">
    <property type="protein sequence ID" value="ALN21786.1"/>
    <property type="molecule type" value="Genomic_DNA"/>
</dbReference>
<protein>
    <recommendedName>
        <fullName evidence="3">Transposase</fullName>
    </recommendedName>
</protein>
<geneLocation type="plasmid" evidence="2"/>
<proteinExistence type="predicted"/>
<sequence>MADALPLIPPSGTNLTLSACRARFSELLAVHVSAINQFWAGLKSPDNHQSGAAWVDLRHDLMRLAREDMATPDVDTCMTTFNSLWLEAINDAPEWFQEKSPAPVMNGQLVAVLRKDTGYLVAHRYQGPRVYGLHEDDAVETEGDYWRFSTPMFEHHDEQYSNYGVPSLYVFGQVDTEGRNWSAADFDRVVRPHCSDIDAMEVLIDRGVLSPDLDGFVLPRFPSEVVRELVGLKGLQSWLYEEGMADEQEVDVRRAARADYESRIAHLRQQRSDIDQQIGTLVAQAQEAELVAMEQYIGFCRGQRVRHLSSGEEGKLVASTCSGPGLAVTSEETQSSRRPRNVVEELRRGEWVVVETAAAGEA</sequence>
<name>A0ABM5W3G8_ECTME</name>
<evidence type="ECO:0008006" key="3">
    <source>
        <dbReference type="Google" id="ProtNLM"/>
    </source>
</evidence>
<gene>
    <name evidence="1" type="ORF">DW68_024215</name>
</gene>
<dbReference type="Proteomes" id="UP000028530">
    <property type="component" value="Plasmid pPME5"/>
</dbReference>
<dbReference type="RefSeq" id="WP_017362380.1">
    <property type="nucleotide sequence ID" value="NZ_CP013125.1"/>
</dbReference>